<keyword evidence="1 2" id="KW-1015">Disulfide bond</keyword>
<feature type="domain" description="EGF-like" evidence="4">
    <location>
        <begin position="37"/>
        <end position="72"/>
    </location>
</feature>
<keyword evidence="3" id="KW-0472">Membrane</keyword>
<evidence type="ECO:0000256" key="1">
    <source>
        <dbReference type="ARBA" id="ARBA00023157"/>
    </source>
</evidence>
<evidence type="ECO:0000256" key="3">
    <source>
        <dbReference type="SAM" id="Phobius"/>
    </source>
</evidence>
<dbReference type="AlphaFoldDB" id="D7G3M7"/>
<keyword evidence="3" id="KW-1133">Transmembrane helix</keyword>
<evidence type="ECO:0000256" key="2">
    <source>
        <dbReference type="PROSITE-ProRule" id="PRU00076"/>
    </source>
</evidence>
<feature type="transmembrane region" description="Helical" evidence="3">
    <location>
        <begin position="14"/>
        <end position="38"/>
    </location>
</feature>
<evidence type="ECO:0000313" key="5">
    <source>
        <dbReference type="EMBL" id="CBJ33559.1"/>
    </source>
</evidence>
<protein>
    <recommendedName>
        <fullName evidence="4">EGF-like domain-containing protein</fullName>
    </recommendedName>
</protein>
<name>D7G3M7_ECTSI</name>
<keyword evidence="3" id="KW-0812">Transmembrane</keyword>
<dbReference type="eggNOG" id="ENOG502QSRN">
    <property type="taxonomic scope" value="Eukaryota"/>
</dbReference>
<dbReference type="Proteomes" id="UP000002630">
    <property type="component" value="Linkage Group LG25"/>
</dbReference>
<evidence type="ECO:0000313" key="6">
    <source>
        <dbReference type="Proteomes" id="UP000002630"/>
    </source>
</evidence>
<dbReference type="InterPro" id="IPR000742">
    <property type="entry name" value="EGF"/>
</dbReference>
<accession>D7G3M7</accession>
<dbReference type="EMBL" id="FN648723">
    <property type="protein sequence ID" value="CBJ33559.1"/>
    <property type="molecule type" value="Genomic_DNA"/>
</dbReference>
<reference evidence="5 6" key="1">
    <citation type="journal article" date="2010" name="Nature">
        <title>The Ectocarpus genome and the independent evolution of multicellularity in brown algae.</title>
        <authorList>
            <person name="Cock J.M."/>
            <person name="Sterck L."/>
            <person name="Rouze P."/>
            <person name="Scornet D."/>
            <person name="Allen A.E."/>
            <person name="Amoutzias G."/>
            <person name="Anthouard V."/>
            <person name="Artiguenave F."/>
            <person name="Aury J.M."/>
            <person name="Badger J.H."/>
            <person name="Beszteri B."/>
            <person name="Billiau K."/>
            <person name="Bonnet E."/>
            <person name="Bothwell J.H."/>
            <person name="Bowler C."/>
            <person name="Boyen C."/>
            <person name="Brownlee C."/>
            <person name="Carrano C.J."/>
            <person name="Charrier B."/>
            <person name="Cho G.Y."/>
            <person name="Coelho S.M."/>
            <person name="Collen J."/>
            <person name="Corre E."/>
            <person name="Da Silva C."/>
            <person name="Delage L."/>
            <person name="Delaroque N."/>
            <person name="Dittami S.M."/>
            <person name="Doulbeau S."/>
            <person name="Elias M."/>
            <person name="Farnham G."/>
            <person name="Gachon C.M."/>
            <person name="Gschloessl B."/>
            <person name="Heesch S."/>
            <person name="Jabbari K."/>
            <person name="Jubin C."/>
            <person name="Kawai H."/>
            <person name="Kimura K."/>
            <person name="Kloareg B."/>
            <person name="Kupper F.C."/>
            <person name="Lang D."/>
            <person name="Le Bail A."/>
            <person name="Leblanc C."/>
            <person name="Lerouge P."/>
            <person name="Lohr M."/>
            <person name="Lopez P.J."/>
            <person name="Martens C."/>
            <person name="Maumus F."/>
            <person name="Michel G."/>
            <person name="Miranda-Saavedra D."/>
            <person name="Morales J."/>
            <person name="Moreau H."/>
            <person name="Motomura T."/>
            <person name="Nagasato C."/>
            <person name="Napoli C.A."/>
            <person name="Nelson D.R."/>
            <person name="Nyvall-Collen P."/>
            <person name="Peters A.F."/>
            <person name="Pommier C."/>
            <person name="Potin P."/>
            <person name="Poulain J."/>
            <person name="Quesneville H."/>
            <person name="Read B."/>
            <person name="Rensing S.A."/>
            <person name="Ritter A."/>
            <person name="Rousvoal S."/>
            <person name="Samanta M."/>
            <person name="Samson G."/>
            <person name="Schroeder D.C."/>
            <person name="Segurens B."/>
            <person name="Strittmatter M."/>
            <person name="Tonon T."/>
            <person name="Tregear J.W."/>
            <person name="Valentin K."/>
            <person name="von Dassow P."/>
            <person name="Yamagishi T."/>
            <person name="Van de Peer Y."/>
            <person name="Wincker P."/>
        </authorList>
    </citation>
    <scope>NUCLEOTIDE SEQUENCE [LARGE SCALE GENOMIC DNA]</scope>
    <source>
        <strain evidence="6">Ec32 / CCAP1310/4</strain>
    </source>
</reference>
<dbReference type="PROSITE" id="PS50026">
    <property type="entry name" value="EGF_3"/>
    <property type="match status" value="1"/>
</dbReference>
<sequence length="555" mass="57849">MVVPRPPNVTFGRIVRAVALQQIGYGLFLILVFVPVYLAKCPNWCSQHGICTGPGDDAFCICEMGFQGDDCGTRLCPKGDDPLTTDQADRVLLLRTTAEEGPISGELTVTFNGESTTLNADARQTGDLECAAALQMLPNIDRVGCQRGAVSEFGGTDYVISLLRFPTTPWENNLYGHSGNPALEAFSCNISSEADSAASSSCELIDMVTENVKEYMECSGHGRCVRETGRCECTFGFGGEACDDISDSDDAQVILAEGPFFTGATLKLRANRGLSTDYDLVRAIAGRHDVMTLTGAGDLVLHEGSLHIQPPASIYPGYDPAGTGTTFPAEEHPQWNTKRPPKALTVSGGSLNVRGGGAEVLSTRENAPGLLVSVGPFDWDDLEEEGGNGAFHGNGTDRRDEEQAFSYAGAALAVNVRESGPGTGAKSFRLLELSVGGEGASEEENSGGQKQVLLSVGGDGRVLMTGGGGVLLEEGDLEVSGGGATFKGDVLVGSGLGVGDGGISVSSGGSVGVTDGRLEVSTTSSATPGPAGEAWVVTAARARCSWQLPYVLRGW</sequence>
<organism evidence="5 6">
    <name type="scientific">Ectocarpus siliculosus</name>
    <name type="common">Brown alga</name>
    <name type="synonym">Conferva siliculosa</name>
    <dbReference type="NCBI Taxonomy" id="2880"/>
    <lineage>
        <taxon>Eukaryota</taxon>
        <taxon>Sar</taxon>
        <taxon>Stramenopiles</taxon>
        <taxon>Ochrophyta</taxon>
        <taxon>PX clade</taxon>
        <taxon>Phaeophyceae</taxon>
        <taxon>Ectocarpales</taxon>
        <taxon>Ectocarpaceae</taxon>
        <taxon>Ectocarpus</taxon>
    </lineage>
</organism>
<keyword evidence="6" id="KW-1185">Reference proteome</keyword>
<dbReference type="PROSITE" id="PS01186">
    <property type="entry name" value="EGF_2"/>
    <property type="match status" value="2"/>
</dbReference>
<comment type="caution">
    <text evidence="2">Lacks conserved residue(s) required for the propagation of feature annotation.</text>
</comment>
<keyword evidence="2" id="KW-0245">EGF-like domain</keyword>
<dbReference type="EMBL" id="FN649750">
    <property type="protein sequence ID" value="CBJ33559.1"/>
    <property type="molecule type" value="Genomic_DNA"/>
</dbReference>
<feature type="disulfide bond" evidence="2">
    <location>
        <begin position="41"/>
        <end position="51"/>
    </location>
</feature>
<proteinExistence type="predicted"/>
<feature type="disulfide bond" evidence="2">
    <location>
        <begin position="62"/>
        <end position="71"/>
    </location>
</feature>
<dbReference type="InterPro" id="IPR013111">
    <property type="entry name" value="EGF_extracell"/>
</dbReference>
<dbReference type="Pfam" id="PF07974">
    <property type="entry name" value="EGF_2"/>
    <property type="match status" value="1"/>
</dbReference>
<dbReference type="Gene3D" id="2.60.120.260">
    <property type="entry name" value="Galactose-binding domain-like"/>
    <property type="match status" value="1"/>
</dbReference>
<dbReference type="InParanoid" id="D7G3M7"/>
<evidence type="ECO:0000259" key="4">
    <source>
        <dbReference type="PROSITE" id="PS50026"/>
    </source>
</evidence>
<dbReference type="STRING" id="2880.D7G3M7"/>
<dbReference type="PROSITE" id="PS00022">
    <property type="entry name" value="EGF_1"/>
    <property type="match status" value="2"/>
</dbReference>
<dbReference type="OrthoDB" id="6130531at2759"/>
<gene>
    <name evidence="5" type="ORF">Esi_0513_0007</name>
</gene>